<sequence>MAERLDGSAIWWARLAQSGAELGGIGKFPVQLDDNAPENTVRNCALRQP</sequence>
<proteinExistence type="predicted"/>
<keyword evidence="2" id="KW-1185">Reference proteome</keyword>
<accession>A0A6J5F7V1</accession>
<evidence type="ECO:0000313" key="1">
    <source>
        <dbReference type="EMBL" id="CAB3774453.1"/>
    </source>
</evidence>
<organism evidence="1 2">
    <name type="scientific">Paraburkholderia humisilvae</name>
    <dbReference type="NCBI Taxonomy" id="627669"/>
    <lineage>
        <taxon>Bacteria</taxon>
        <taxon>Pseudomonadati</taxon>
        <taxon>Pseudomonadota</taxon>
        <taxon>Betaproteobacteria</taxon>
        <taxon>Burkholderiales</taxon>
        <taxon>Burkholderiaceae</taxon>
        <taxon>Paraburkholderia</taxon>
    </lineage>
</organism>
<reference evidence="1 2" key="1">
    <citation type="submission" date="2020-04" db="EMBL/GenBank/DDBJ databases">
        <authorList>
            <person name="De Canck E."/>
        </authorList>
    </citation>
    <scope>NUCLEOTIDE SEQUENCE [LARGE SCALE GENOMIC DNA]</scope>
    <source>
        <strain evidence="1 2">LMG 29542</strain>
    </source>
</reference>
<gene>
    <name evidence="1" type="ORF">LMG29542_07830</name>
</gene>
<protein>
    <submittedName>
        <fullName evidence="1">Uncharacterized protein</fullName>
    </submittedName>
</protein>
<dbReference type="EMBL" id="CADIKH010000118">
    <property type="protein sequence ID" value="CAB3774453.1"/>
    <property type="molecule type" value="Genomic_DNA"/>
</dbReference>
<evidence type="ECO:0000313" key="2">
    <source>
        <dbReference type="Proteomes" id="UP000494363"/>
    </source>
</evidence>
<dbReference type="Proteomes" id="UP000494363">
    <property type="component" value="Unassembled WGS sequence"/>
</dbReference>
<name>A0A6J5F7V1_9BURK</name>
<dbReference type="AlphaFoldDB" id="A0A6J5F7V1"/>